<dbReference type="GO" id="GO:0007005">
    <property type="term" value="P:mitochondrion organization"/>
    <property type="evidence" value="ECO:0007669"/>
    <property type="project" value="InterPro"/>
</dbReference>
<dbReference type="PIRSF" id="PIRSF038150">
    <property type="entry name" value="Metaxin"/>
    <property type="match status" value="1"/>
</dbReference>
<dbReference type="InterPro" id="IPR036282">
    <property type="entry name" value="Glutathione-S-Trfase_C_sf"/>
</dbReference>
<evidence type="ECO:0000256" key="2">
    <source>
        <dbReference type="ARBA" id="ARBA00009170"/>
    </source>
</evidence>
<feature type="compositionally biased region" description="Basic and acidic residues" evidence="9">
    <location>
        <begin position="265"/>
        <end position="290"/>
    </location>
</feature>
<dbReference type="PANTHER" id="PTHR12289:SF41">
    <property type="entry name" value="FAILED AXON CONNECTIONS-RELATED"/>
    <property type="match status" value="1"/>
</dbReference>
<dbReference type="CDD" id="cd03212">
    <property type="entry name" value="GST_C_Metaxin1_3"/>
    <property type="match status" value="1"/>
</dbReference>
<dbReference type="PANTHER" id="PTHR12289">
    <property type="entry name" value="METAXIN RELATED"/>
    <property type="match status" value="1"/>
</dbReference>
<dbReference type="AlphaFoldDB" id="A0A8D8CP00"/>
<keyword evidence="10" id="KW-1133">Transmembrane helix</keyword>
<keyword evidence="5" id="KW-0653">Protein transport</keyword>
<evidence type="ECO:0000259" key="12">
    <source>
        <dbReference type="Pfam" id="PF17171"/>
    </source>
</evidence>
<dbReference type="Pfam" id="PF17171">
    <property type="entry name" value="GST_C_6"/>
    <property type="match status" value="1"/>
</dbReference>
<name>A0A8D8CP00_CULPI</name>
<dbReference type="GO" id="GO:0015031">
    <property type="term" value="P:protein transport"/>
    <property type="evidence" value="ECO:0007669"/>
    <property type="project" value="UniProtKB-KW"/>
</dbReference>
<feature type="domain" description="Metaxin glutathione S-transferase" evidence="12">
    <location>
        <begin position="170"/>
        <end position="233"/>
    </location>
</feature>
<evidence type="ECO:0000256" key="8">
    <source>
        <dbReference type="PIRNR" id="PIRNR038150"/>
    </source>
</evidence>
<feature type="transmembrane region" description="Helical" evidence="10">
    <location>
        <begin position="296"/>
        <end position="319"/>
    </location>
</feature>
<dbReference type="InterPro" id="IPR019564">
    <property type="entry name" value="Sam37/metaxin_N"/>
</dbReference>
<accession>A0A8D8CP00</accession>
<evidence type="ECO:0000256" key="4">
    <source>
        <dbReference type="ARBA" id="ARBA00022787"/>
    </source>
</evidence>
<evidence type="ECO:0000256" key="3">
    <source>
        <dbReference type="ARBA" id="ARBA00022448"/>
    </source>
</evidence>
<evidence type="ECO:0000256" key="1">
    <source>
        <dbReference type="ARBA" id="ARBA00004294"/>
    </source>
</evidence>
<keyword evidence="6" id="KW-0496">Mitochondrion</keyword>
<evidence type="ECO:0000256" key="5">
    <source>
        <dbReference type="ARBA" id="ARBA00022927"/>
    </source>
</evidence>
<dbReference type="GO" id="GO:0001401">
    <property type="term" value="C:SAM complex"/>
    <property type="evidence" value="ECO:0007669"/>
    <property type="project" value="InterPro"/>
</dbReference>
<sequence>MELYVYRGEWGLPTIDYDCARVLAYLKFSEAKVTVNFNGNPFSSPDGMLPYLVTDTGRKIAGYTKIVEHLQSRGCDANAQLETQNFIVINGCIQYVFENLYPYFLYSLWGDPKNVDTTRMLYAKRIPIPFNFYCPRKYVLKTNELTRSLAGFCLEDSIELHDVADMLLSAKKCINWVAEKLGDNQYLFGDTPSEIDAVLYGYFSVLLKLTLPNNALQNHLKQCTKLVRYVDRITTIYFAKEGFHSPAASSSSTGSSSSSNGTSSKPKEESESNGKPTQHDGTQKDEDTPYERKKRYVVSGIFATIAMVSYAFMSGILSLSDDHGGGGFSQYDEPEYDDED</sequence>
<dbReference type="InterPro" id="IPR033468">
    <property type="entry name" value="Metaxin_GST"/>
</dbReference>
<evidence type="ECO:0000259" key="11">
    <source>
        <dbReference type="Pfam" id="PF10568"/>
    </source>
</evidence>
<dbReference type="EMBL" id="HBUE01124770">
    <property type="protein sequence ID" value="CAG6494151.1"/>
    <property type="molecule type" value="Transcribed_RNA"/>
</dbReference>
<feature type="domain" description="Mitochondrial outer membrane transport complex Sam37/metaxin N-terminal" evidence="11">
    <location>
        <begin position="19"/>
        <end position="138"/>
    </location>
</feature>
<feature type="region of interest" description="Disordered" evidence="9">
    <location>
        <begin position="245"/>
        <end position="290"/>
    </location>
</feature>
<feature type="compositionally biased region" description="Low complexity" evidence="9">
    <location>
        <begin position="245"/>
        <end position="264"/>
    </location>
</feature>
<evidence type="ECO:0000256" key="6">
    <source>
        <dbReference type="ARBA" id="ARBA00023128"/>
    </source>
</evidence>
<proteinExistence type="inferred from homology"/>
<keyword evidence="4 8" id="KW-1000">Mitochondrion outer membrane</keyword>
<evidence type="ECO:0000256" key="7">
    <source>
        <dbReference type="ARBA" id="ARBA00023136"/>
    </source>
</evidence>
<reference evidence="13" key="1">
    <citation type="submission" date="2021-05" db="EMBL/GenBank/DDBJ databases">
        <authorList>
            <person name="Alioto T."/>
            <person name="Alioto T."/>
            <person name="Gomez Garrido J."/>
        </authorList>
    </citation>
    <scope>NUCLEOTIDE SEQUENCE</scope>
</reference>
<dbReference type="CDD" id="cd03078">
    <property type="entry name" value="GST_N_Metaxin1_like"/>
    <property type="match status" value="1"/>
</dbReference>
<organism evidence="13">
    <name type="scientific">Culex pipiens</name>
    <name type="common">House mosquito</name>
    <dbReference type="NCBI Taxonomy" id="7175"/>
    <lineage>
        <taxon>Eukaryota</taxon>
        <taxon>Metazoa</taxon>
        <taxon>Ecdysozoa</taxon>
        <taxon>Arthropoda</taxon>
        <taxon>Hexapoda</taxon>
        <taxon>Insecta</taxon>
        <taxon>Pterygota</taxon>
        <taxon>Neoptera</taxon>
        <taxon>Endopterygota</taxon>
        <taxon>Diptera</taxon>
        <taxon>Nematocera</taxon>
        <taxon>Culicoidea</taxon>
        <taxon>Culicidae</taxon>
        <taxon>Culicinae</taxon>
        <taxon>Culicini</taxon>
        <taxon>Culex</taxon>
        <taxon>Culex</taxon>
    </lineage>
</organism>
<keyword evidence="7 10" id="KW-0472">Membrane</keyword>
<protein>
    <recommendedName>
        <fullName evidence="8">Metaxin</fullName>
    </recommendedName>
</protein>
<evidence type="ECO:0000256" key="10">
    <source>
        <dbReference type="SAM" id="Phobius"/>
    </source>
</evidence>
<dbReference type="SUPFAM" id="SSF47616">
    <property type="entry name" value="GST C-terminal domain-like"/>
    <property type="match status" value="1"/>
</dbReference>
<keyword evidence="3" id="KW-0813">Transport</keyword>
<dbReference type="InterPro" id="IPR050931">
    <property type="entry name" value="Mito_Protein_Transport_Metaxin"/>
</dbReference>
<keyword evidence="10" id="KW-0812">Transmembrane</keyword>
<dbReference type="InterPro" id="IPR017410">
    <property type="entry name" value="Metaxin1/3"/>
</dbReference>
<comment type="subcellular location">
    <subcellularLocation>
        <location evidence="1 8">Mitochondrion outer membrane</location>
    </subcellularLocation>
</comment>
<evidence type="ECO:0000313" key="13">
    <source>
        <dbReference type="EMBL" id="CAG6494151.1"/>
    </source>
</evidence>
<evidence type="ECO:0000256" key="9">
    <source>
        <dbReference type="SAM" id="MobiDB-lite"/>
    </source>
</evidence>
<comment type="similarity">
    <text evidence="2 8">Belongs to the metaxin family.</text>
</comment>
<dbReference type="Pfam" id="PF10568">
    <property type="entry name" value="Tom37"/>
    <property type="match status" value="1"/>
</dbReference>